<dbReference type="NCBIfam" id="TIGR00813">
    <property type="entry name" value="sss"/>
    <property type="match status" value="1"/>
</dbReference>
<evidence type="ECO:0000256" key="4">
    <source>
        <dbReference type="ARBA" id="ARBA00022989"/>
    </source>
</evidence>
<dbReference type="Gene3D" id="1.20.1730.10">
    <property type="entry name" value="Sodium/glucose cotransporter"/>
    <property type="match status" value="1"/>
</dbReference>
<dbReference type="GO" id="GO:0005886">
    <property type="term" value="C:plasma membrane"/>
    <property type="evidence" value="ECO:0007669"/>
    <property type="project" value="TreeGrafter"/>
</dbReference>
<feature type="transmembrane region" description="Helical" evidence="7">
    <location>
        <begin position="75"/>
        <end position="100"/>
    </location>
</feature>
<dbReference type="PANTHER" id="PTHR11819">
    <property type="entry name" value="SOLUTE CARRIER FAMILY 5"/>
    <property type="match status" value="1"/>
</dbReference>
<organism evidence="8 9">
    <name type="scientific">Natronoflexus pectinivorans</name>
    <dbReference type="NCBI Taxonomy" id="682526"/>
    <lineage>
        <taxon>Bacteria</taxon>
        <taxon>Pseudomonadati</taxon>
        <taxon>Bacteroidota</taxon>
        <taxon>Bacteroidia</taxon>
        <taxon>Marinilabiliales</taxon>
        <taxon>Marinilabiliaceae</taxon>
        <taxon>Natronoflexus</taxon>
    </lineage>
</organism>
<comment type="similarity">
    <text evidence="2 6">Belongs to the sodium:solute symporter (SSF) (TC 2.A.21) family.</text>
</comment>
<feature type="transmembrane region" description="Helical" evidence="7">
    <location>
        <begin position="41"/>
        <end position="63"/>
    </location>
</feature>
<feature type="transmembrane region" description="Helical" evidence="7">
    <location>
        <begin position="536"/>
        <end position="554"/>
    </location>
</feature>
<dbReference type="EMBL" id="SLWK01000001">
    <property type="protein sequence ID" value="TCO10710.1"/>
    <property type="molecule type" value="Genomic_DNA"/>
</dbReference>
<comment type="caution">
    <text evidence="8">The sequence shown here is derived from an EMBL/GenBank/DDBJ whole genome shotgun (WGS) entry which is preliminary data.</text>
</comment>
<evidence type="ECO:0000256" key="7">
    <source>
        <dbReference type="SAM" id="Phobius"/>
    </source>
</evidence>
<name>A0A4R2GNQ2_9BACT</name>
<feature type="transmembrane region" description="Helical" evidence="7">
    <location>
        <begin position="566"/>
        <end position="589"/>
    </location>
</feature>
<dbReference type="InterPro" id="IPR038377">
    <property type="entry name" value="Na/Glc_symporter_sf"/>
</dbReference>
<keyword evidence="3 7" id="KW-0812">Transmembrane</keyword>
<protein>
    <submittedName>
        <fullName evidence="8">SSS family solute:Na+ symporter</fullName>
    </submittedName>
</protein>
<feature type="transmembrane region" description="Helical" evidence="7">
    <location>
        <begin position="362"/>
        <end position="391"/>
    </location>
</feature>
<feature type="transmembrane region" description="Helical" evidence="7">
    <location>
        <begin position="494"/>
        <end position="515"/>
    </location>
</feature>
<reference evidence="8 9" key="1">
    <citation type="submission" date="2019-03" db="EMBL/GenBank/DDBJ databases">
        <title>Genomic Encyclopedia of Type Strains, Phase IV (KMG-IV): sequencing the most valuable type-strain genomes for metagenomic binning, comparative biology and taxonomic classification.</title>
        <authorList>
            <person name="Goeker M."/>
        </authorList>
    </citation>
    <scope>NUCLEOTIDE SEQUENCE [LARGE SCALE GENOMIC DNA]</scope>
    <source>
        <strain evidence="8 9">DSM 24179</strain>
    </source>
</reference>
<dbReference type="Pfam" id="PF00474">
    <property type="entry name" value="SSF"/>
    <property type="match status" value="1"/>
</dbReference>
<dbReference type="GO" id="GO:0005412">
    <property type="term" value="F:D-glucose:sodium symporter activity"/>
    <property type="evidence" value="ECO:0007669"/>
    <property type="project" value="TreeGrafter"/>
</dbReference>
<feature type="transmembrane region" description="Helical" evidence="7">
    <location>
        <begin position="293"/>
        <end position="317"/>
    </location>
</feature>
<feature type="transmembrane region" description="Helical" evidence="7">
    <location>
        <begin position="154"/>
        <end position="175"/>
    </location>
</feature>
<evidence type="ECO:0000313" key="9">
    <source>
        <dbReference type="Proteomes" id="UP000295221"/>
    </source>
</evidence>
<feature type="transmembrane region" description="Helical" evidence="7">
    <location>
        <begin position="610"/>
        <end position="630"/>
    </location>
</feature>
<dbReference type="RefSeq" id="WP_132431413.1">
    <property type="nucleotide sequence ID" value="NZ_SLWK01000001.1"/>
</dbReference>
<feature type="transmembrane region" description="Helical" evidence="7">
    <location>
        <begin position="445"/>
        <end position="463"/>
    </location>
</feature>
<dbReference type="PROSITE" id="PS50283">
    <property type="entry name" value="NA_SOLUT_SYMP_3"/>
    <property type="match status" value="1"/>
</dbReference>
<feature type="transmembrane region" description="Helical" evidence="7">
    <location>
        <begin position="187"/>
        <end position="205"/>
    </location>
</feature>
<feature type="transmembrane region" description="Helical" evidence="7">
    <location>
        <begin position="470"/>
        <end position="488"/>
    </location>
</feature>
<keyword evidence="5 7" id="KW-0472">Membrane</keyword>
<dbReference type="InterPro" id="IPR001734">
    <property type="entry name" value="Na/solute_symporter"/>
</dbReference>
<evidence type="ECO:0000313" key="8">
    <source>
        <dbReference type="EMBL" id="TCO10710.1"/>
    </source>
</evidence>
<feature type="transmembrane region" description="Helical" evidence="7">
    <location>
        <begin position="121"/>
        <end position="148"/>
    </location>
</feature>
<gene>
    <name evidence="8" type="ORF">EV194_101341</name>
</gene>
<proteinExistence type="inferred from homology"/>
<dbReference type="OrthoDB" id="9814523at2"/>
<comment type="subcellular location">
    <subcellularLocation>
        <location evidence="1">Membrane</location>
        <topology evidence="1">Multi-pass membrane protein</topology>
    </subcellularLocation>
</comment>
<dbReference type="Proteomes" id="UP000295221">
    <property type="component" value="Unassembled WGS sequence"/>
</dbReference>
<keyword evidence="9" id="KW-1185">Reference proteome</keyword>
<evidence type="ECO:0000256" key="2">
    <source>
        <dbReference type="ARBA" id="ARBA00006434"/>
    </source>
</evidence>
<dbReference type="PANTHER" id="PTHR11819:SF195">
    <property type="entry name" value="SODIUM_GLUCOSE COTRANSPORTER 4"/>
    <property type="match status" value="1"/>
</dbReference>
<evidence type="ECO:0000256" key="6">
    <source>
        <dbReference type="RuleBase" id="RU362091"/>
    </source>
</evidence>
<feature type="transmembrane region" description="Helical" evidence="7">
    <location>
        <begin position="252"/>
        <end position="272"/>
    </location>
</feature>
<accession>A0A4R2GNQ2</accession>
<feature type="transmembrane region" description="Helical" evidence="7">
    <location>
        <begin position="12"/>
        <end position="29"/>
    </location>
</feature>
<keyword evidence="4 7" id="KW-1133">Transmembrane helix</keyword>
<feature type="transmembrane region" description="Helical" evidence="7">
    <location>
        <begin position="412"/>
        <end position="433"/>
    </location>
</feature>
<evidence type="ECO:0000256" key="1">
    <source>
        <dbReference type="ARBA" id="ARBA00004141"/>
    </source>
</evidence>
<dbReference type="AlphaFoldDB" id="A0A4R2GNQ2"/>
<evidence type="ECO:0000256" key="5">
    <source>
        <dbReference type="ARBA" id="ARBA00023136"/>
    </source>
</evidence>
<sequence length="631" mass="68976">MNAGFTTIDYLIFGAYAALIMGIGLWISRTKKGEEKDSKDYFLAGGTLSWWAIGASLIAANISAEHFIAMSGSGYAIGLGMAAYEWIAAIVLILVAKYLLPQMLDKKIFTMPQFARERYGSGVSFFFSFFWLLVYVFVNLTSVAWLGALAMNQILGVPILYGVPGLLIFAGVYSIYGGMKSVAWTDIVQVFFLIFGGLITAWFALDAVAGDGKSAFEGFRVVLNQIRGSESDTHFNMIISDSEGTRDSFLNLPGLAVIFGAMWLTNIGYWGFNQFIIQKGLAAKNLKEAKRGLLFAAYLKILIPIIVIIPGITAYVIHGMSVETADGSLAFINQMGDSTLLAGEVAISDDAYPWLLRNFAPIGIRGLAFAALVAAVISSLASLLNSTSTIFTLDIYKTLINKNASERQLVRIGRFAAFVALAIAIVAARPLLGGLDQAFQYIQEYTGFIYPGVVAVFGMGVLWKRATNRAALWTTIATIPTGILMKLALPDLPWMIRMGYVFIILVGLSITLVLTDKHKVKATPMSPENIRKQMNAGHVFAVLASITFIAGILWGTNLFGMGMLHLGFNSIFMTTAMMTFLAVIMYTNAKSTLQDDKAYDFNPDIIKTDKVFFTMAMGIVVIIVALYAYFW</sequence>
<evidence type="ECO:0000256" key="3">
    <source>
        <dbReference type="ARBA" id="ARBA00022692"/>
    </source>
</evidence>